<feature type="domain" description="DinB-like" evidence="2">
    <location>
        <begin position="36"/>
        <end position="188"/>
    </location>
</feature>
<dbReference type="Pfam" id="PF12867">
    <property type="entry name" value="DinB_2"/>
    <property type="match status" value="1"/>
</dbReference>
<evidence type="ECO:0000313" key="4">
    <source>
        <dbReference type="Proteomes" id="UP000009309"/>
    </source>
</evidence>
<dbReference type="SUPFAM" id="SSF109854">
    <property type="entry name" value="DinB/YfiT-like putative metalloenzymes"/>
    <property type="match status" value="1"/>
</dbReference>
<keyword evidence="4" id="KW-1185">Reference proteome</keyword>
<dbReference type="Gene3D" id="1.20.120.450">
    <property type="entry name" value="dinb family like domain"/>
    <property type="match status" value="1"/>
</dbReference>
<name>I2GCC6_9BACT</name>
<dbReference type="OrthoDB" id="9807923at2"/>
<sequence length="205" mass="24250">MKQRLILLTMLSLAITTSYAQKLWTEADRRYTVDNLKRTRDELTRETEHLTDAQWHFHESPDRWSIAEVVEHLALFEIIWAREIGMGVRNTARPDLIATSKPDSYYLDFIMESKLHQSQAYSRPTGFIQGKNNLTFFRTLRDQAITFADTTQADMRAQFELTATQSPRNLHQVYIYQWGHVDRHLRQIRKIKQHPNYPTETALKK</sequence>
<dbReference type="STRING" id="1185876.BN8_00479"/>
<dbReference type="AlphaFoldDB" id="I2GCC6"/>
<evidence type="ECO:0000313" key="3">
    <source>
        <dbReference type="EMBL" id="CCH51550.1"/>
    </source>
</evidence>
<reference evidence="3 4" key="1">
    <citation type="journal article" date="2012" name="J. Bacteriol.">
        <title>Genome Sequence of the Filamentous Bacterium Fibrisoma limi BUZ 3T.</title>
        <authorList>
            <person name="Filippini M."/>
            <person name="Qi W."/>
            <person name="Jaenicke S."/>
            <person name="Goesmann A."/>
            <person name="Smits T.H."/>
            <person name="Bagheri H.C."/>
        </authorList>
    </citation>
    <scope>NUCLEOTIDE SEQUENCE [LARGE SCALE GENOMIC DNA]</scope>
    <source>
        <strain evidence="4">BUZ 3T</strain>
    </source>
</reference>
<evidence type="ECO:0000259" key="2">
    <source>
        <dbReference type="Pfam" id="PF12867"/>
    </source>
</evidence>
<dbReference type="Proteomes" id="UP000009309">
    <property type="component" value="Unassembled WGS sequence"/>
</dbReference>
<accession>I2GCC6</accession>
<gene>
    <name evidence="3" type="ORF">BN8_00479</name>
</gene>
<feature type="signal peptide" evidence="1">
    <location>
        <begin position="1"/>
        <end position="20"/>
    </location>
</feature>
<proteinExistence type="predicted"/>
<evidence type="ECO:0000256" key="1">
    <source>
        <dbReference type="SAM" id="SignalP"/>
    </source>
</evidence>
<dbReference type="InterPro" id="IPR034660">
    <property type="entry name" value="DinB/YfiT-like"/>
</dbReference>
<dbReference type="EMBL" id="CAIT01000004">
    <property type="protein sequence ID" value="CCH51550.1"/>
    <property type="molecule type" value="Genomic_DNA"/>
</dbReference>
<keyword evidence="1" id="KW-0732">Signal</keyword>
<feature type="chain" id="PRO_5003659256" description="DinB-like domain-containing protein" evidence="1">
    <location>
        <begin position="21"/>
        <end position="205"/>
    </location>
</feature>
<dbReference type="InterPro" id="IPR024775">
    <property type="entry name" value="DinB-like"/>
</dbReference>
<dbReference type="RefSeq" id="WP_009280136.1">
    <property type="nucleotide sequence ID" value="NZ_CAIT01000004.1"/>
</dbReference>
<comment type="caution">
    <text evidence="3">The sequence shown here is derived from an EMBL/GenBank/DDBJ whole genome shotgun (WGS) entry which is preliminary data.</text>
</comment>
<protein>
    <recommendedName>
        <fullName evidence="2">DinB-like domain-containing protein</fullName>
    </recommendedName>
</protein>
<dbReference type="eggNOG" id="ENOG502ZBJD">
    <property type="taxonomic scope" value="Bacteria"/>
</dbReference>
<organism evidence="3 4">
    <name type="scientific">Fibrisoma limi BUZ 3</name>
    <dbReference type="NCBI Taxonomy" id="1185876"/>
    <lineage>
        <taxon>Bacteria</taxon>
        <taxon>Pseudomonadati</taxon>
        <taxon>Bacteroidota</taxon>
        <taxon>Cytophagia</taxon>
        <taxon>Cytophagales</taxon>
        <taxon>Spirosomataceae</taxon>
        <taxon>Fibrisoma</taxon>
    </lineage>
</organism>